<feature type="compositionally biased region" description="Polar residues" evidence="1">
    <location>
        <begin position="22"/>
        <end position="33"/>
    </location>
</feature>
<feature type="compositionally biased region" description="Polar residues" evidence="1">
    <location>
        <begin position="58"/>
        <end position="80"/>
    </location>
</feature>
<name>A0AAE1F748_PETCI</name>
<organism evidence="2 3">
    <name type="scientific">Petrolisthes cinctipes</name>
    <name type="common">Flat porcelain crab</name>
    <dbReference type="NCBI Taxonomy" id="88211"/>
    <lineage>
        <taxon>Eukaryota</taxon>
        <taxon>Metazoa</taxon>
        <taxon>Ecdysozoa</taxon>
        <taxon>Arthropoda</taxon>
        <taxon>Crustacea</taxon>
        <taxon>Multicrustacea</taxon>
        <taxon>Malacostraca</taxon>
        <taxon>Eumalacostraca</taxon>
        <taxon>Eucarida</taxon>
        <taxon>Decapoda</taxon>
        <taxon>Pleocyemata</taxon>
        <taxon>Anomura</taxon>
        <taxon>Galatheoidea</taxon>
        <taxon>Porcellanidae</taxon>
        <taxon>Petrolisthes</taxon>
    </lineage>
</organism>
<feature type="region of interest" description="Disordered" evidence="1">
    <location>
        <begin position="1"/>
        <end position="92"/>
    </location>
</feature>
<comment type="caution">
    <text evidence="2">The sequence shown here is derived from an EMBL/GenBank/DDBJ whole genome shotgun (WGS) entry which is preliminary data.</text>
</comment>
<evidence type="ECO:0000313" key="3">
    <source>
        <dbReference type="Proteomes" id="UP001286313"/>
    </source>
</evidence>
<evidence type="ECO:0000256" key="1">
    <source>
        <dbReference type="SAM" id="MobiDB-lite"/>
    </source>
</evidence>
<keyword evidence="3" id="KW-1185">Reference proteome</keyword>
<dbReference type="EMBL" id="JAWQEG010002943">
    <property type="protein sequence ID" value="KAK3868769.1"/>
    <property type="molecule type" value="Genomic_DNA"/>
</dbReference>
<protein>
    <submittedName>
        <fullName evidence="2">Uncharacterized protein</fullName>
    </submittedName>
</protein>
<feature type="compositionally biased region" description="Basic and acidic residues" evidence="1">
    <location>
        <begin position="10"/>
        <end position="21"/>
    </location>
</feature>
<gene>
    <name evidence="2" type="ORF">Pcinc_025807</name>
</gene>
<sequence>MRVGDGVAEVGKEQDEWKERVTTSQRPPTNLHQQHNKKDISGKFLKKEKKKVLAHLSAETTTDPATDSTHGPSDSVTSRQRLPEDSEWSSATSLKESFVLHTAVGSLRDCDQGPQWTGHAPQHRNVGSGGEMYHTMTKSMQQSGEVNLSGVPFDI</sequence>
<accession>A0AAE1F748</accession>
<evidence type="ECO:0000313" key="2">
    <source>
        <dbReference type="EMBL" id="KAK3868769.1"/>
    </source>
</evidence>
<feature type="compositionally biased region" description="Basic residues" evidence="1">
    <location>
        <begin position="44"/>
        <end position="53"/>
    </location>
</feature>
<feature type="region of interest" description="Disordered" evidence="1">
    <location>
        <begin position="112"/>
        <end position="132"/>
    </location>
</feature>
<dbReference type="Proteomes" id="UP001286313">
    <property type="component" value="Unassembled WGS sequence"/>
</dbReference>
<reference evidence="2" key="1">
    <citation type="submission" date="2023-10" db="EMBL/GenBank/DDBJ databases">
        <title>Genome assemblies of two species of porcelain crab, Petrolisthes cinctipes and Petrolisthes manimaculis (Anomura: Porcellanidae).</title>
        <authorList>
            <person name="Angst P."/>
        </authorList>
    </citation>
    <scope>NUCLEOTIDE SEQUENCE</scope>
    <source>
        <strain evidence="2">PB745_01</strain>
        <tissue evidence="2">Gill</tissue>
    </source>
</reference>
<proteinExistence type="predicted"/>
<dbReference type="AlphaFoldDB" id="A0AAE1F748"/>